<protein>
    <submittedName>
        <fullName evidence="1">Uncharacterized protein</fullName>
    </submittedName>
</protein>
<sequence length="603" mass="66747">MLASPSSFKRINSLRQLLGVLGDRGERKSSLSVVAGIEDDDTAANDDDDDDPPFTPWAVSVASGHALLRSPQHNKGLAFTEKERDAHYLRGLLPPAVINQELQERRTLHILRQYQVPLHRYIAMMDLQESNEKLFYKLLIDNVEELLPVVYTPTVGEACQKYSGIYRRPQGLYISLKDKGKILEVLRNWPEKNIQVIVVTDGERILGLGDLGCQGMGIPVGKLSLYTALGGVRPSVCLPVTIDVGTKNEALLKDEFYIGLKQKRATGEEYNELLEEFMTAVKRNYGEKVLIQFEDFANHNAFELLTKYRTSHLVFNDDIQGTACVVLGGVLSALKLIGGTLADHTFLFLGAGEAGTGIAELISLEILKKTKLTLEESRKKIWLVDSKGLIVRSRKESLQHFKQPWAHDHAPVKGLLEAVKAIKPTILIGTSGVGKQFTKEVIEAMVSINAKPLIMALSNPTSQSECTAEEAYTWSQGHAIFASGSPFDPVIYDGQEFVPGQANNAYIFPGFGLGLIMCGAIRVHDEFLLVAAEALASQVTEEEYAKGIIYPPFKKIRKISAIIAAKVASRAYELGLASHLPRPRDLVKFAESCMYSPTYRNYR</sequence>
<accession>A0ACB8Z1A0</accession>
<evidence type="ECO:0000313" key="2">
    <source>
        <dbReference type="Proteomes" id="UP001055811"/>
    </source>
</evidence>
<reference evidence="2" key="1">
    <citation type="journal article" date="2022" name="Mol. Ecol. Resour.">
        <title>The genomes of chicory, endive, great burdock and yacon provide insights into Asteraceae palaeo-polyploidization history and plant inulin production.</title>
        <authorList>
            <person name="Fan W."/>
            <person name="Wang S."/>
            <person name="Wang H."/>
            <person name="Wang A."/>
            <person name="Jiang F."/>
            <person name="Liu H."/>
            <person name="Zhao H."/>
            <person name="Xu D."/>
            <person name="Zhang Y."/>
        </authorList>
    </citation>
    <scope>NUCLEOTIDE SEQUENCE [LARGE SCALE GENOMIC DNA]</scope>
    <source>
        <strain evidence="2">cv. Punajuju</strain>
    </source>
</reference>
<gene>
    <name evidence="1" type="ORF">L2E82_49361</name>
</gene>
<organism evidence="1 2">
    <name type="scientific">Cichorium intybus</name>
    <name type="common">Chicory</name>
    <dbReference type="NCBI Taxonomy" id="13427"/>
    <lineage>
        <taxon>Eukaryota</taxon>
        <taxon>Viridiplantae</taxon>
        <taxon>Streptophyta</taxon>
        <taxon>Embryophyta</taxon>
        <taxon>Tracheophyta</taxon>
        <taxon>Spermatophyta</taxon>
        <taxon>Magnoliopsida</taxon>
        <taxon>eudicotyledons</taxon>
        <taxon>Gunneridae</taxon>
        <taxon>Pentapetalae</taxon>
        <taxon>asterids</taxon>
        <taxon>campanulids</taxon>
        <taxon>Asterales</taxon>
        <taxon>Asteraceae</taxon>
        <taxon>Cichorioideae</taxon>
        <taxon>Cichorieae</taxon>
        <taxon>Cichoriinae</taxon>
        <taxon>Cichorium</taxon>
    </lineage>
</organism>
<dbReference type="EMBL" id="CM042017">
    <property type="protein sequence ID" value="KAI3691143.1"/>
    <property type="molecule type" value="Genomic_DNA"/>
</dbReference>
<dbReference type="Proteomes" id="UP001055811">
    <property type="component" value="Linkage Group LG09"/>
</dbReference>
<keyword evidence="2" id="KW-1185">Reference proteome</keyword>
<reference evidence="1 2" key="2">
    <citation type="journal article" date="2022" name="Mol. Ecol. Resour.">
        <title>The genomes of chicory, endive, great burdock and yacon provide insights into Asteraceae paleo-polyploidization history and plant inulin production.</title>
        <authorList>
            <person name="Fan W."/>
            <person name="Wang S."/>
            <person name="Wang H."/>
            <person name="Wang A."/>
            <person name="Jiang F."/>
            <person name="Liu H."/>
            <person name="Zhao H."/>
            <person name="Xu D."/>
            <person name="Zhang Y."/>
        </authorList>
    </citation>
    <scope>NUCLEOTIDE SEQUENCE [LARGE SCALE GENOMIC DNA]</scope>
    <source>
        <strain evidence="2">cv. Punajuju</strain>
        <tissue evidence="1">Leaves</tissue>
    </source>
</reference>
<name>A0ACB8Z1A0_CICIN</name>
<proteinExistence type="predicted"/>
<comment type="caution">
    <text evidence="1">The sequence shown here is derived from an EMBL/GenBank/DDBJ whole genome shotgun (WGS) entry which is preliminary data.</text>
</comment>
<evidence type="ECO:0000313" key="1">
    <source>
        <dbReference type="EMBL" id="KAI3691143.1"/>
    </source>
</evidence>